<accession>A0AAY4EAF4</accession>
<dbReference type="Gene3D" id="6.10.140.210">
    <property type="match status" value="1"/>
</dbReference>
<feature type="compositionally biased region" description="Low complexity" evidence="5">
    <location>
        <begin position="1096"/>
        <end position="1112"/>
    </location>
</feature>
<dbReference type="Pfam" id="PF00595">
    <property type="entry name" value="PDZ"/>
    <property type="match status" value="1"/>
</dbReference>
<feature type="compositionally biased region" description="Polar residues" evidence="5">
    <location>
        <begin position="1282"/>
        <end position="1292"/>
    </location>
</feature>
<keyword evidence="2" id="KW-0597">Phosphoprotein</keyword>
<dbReference type="PANTHER" id="PTHR15711:SF7">
    <property type="entry name" value="SIGNAL-INDUCED PROLIFERATION-ASSOCIATED 1-LIKE PROTEIN 2"/>
    <property type="match status" value="1"/>
</dbReference>
<dbReference type="GO" id="GO:0051056">
    <property type="term" value="P:regulation of small GTPase mediated signal transduction"/>
    <property type="evidence" value="ECO:0007669"/>
    <property type="project" value="InterPro"/>
</dbReference>
<dbReference type="PROSITE" id="PS50085">
    <property type="entry name" value="RAPGAP"/>
    <property type="match status" value="1"/>
</dbReference>
<feature type="compositionally biased region" description="Basic and acidic residues" evidence="5">
    <location>
        <begin position="364"/>
        <end position="374"/>
    </location>
</feature>
<feature type="region of interest" description="Disordered" evidence="5">
    <location>
        <begin position="1353"/>
        <end position="1391"/>
    </location>
</feature>
<dbReference type="Pfam" id="PF02145">
    <property type="entry name" value="Rap_GAP"/>
    <property type="match status" value="1"/>
</dbReference>
<dbReference type="InterPro" id="IPR035974">
    <property type="entry name" value="Rap/Ran-GAP_sf"/>
</dbReference>
<feature type="compositionally biased region" description="Low complexity" evidence="5">
    <location>
        <begin position="1263"/>
        <end position="1280"/>
    </location>
</feature>
<dbReference type="PROSITE" id="PS50106">
    <property type="entry name" value="PDZ"/>
    <property type="match status" value="1"/>
</dbReference>
<feature type="region of interest" description="Disordered" evidence="5">
    <location>
        <begin position="1256"/>
        <end position="1314"/>
    </location>
</feature>
<feature type="compositionally biased region" description="Low complexity" evidence="5">
    <location>
        <begin position="1129"/>
        <end position="1147"/>
    </location>
</feature>
<dbReference type="InterPro" id="IPR036034">
    <property type="entry name" value="PDZ_sf"/>
</dbReference>
<feature type="region of interest" description="Disordered" evidence="5">
    <location>
        <begin position="1047"/>
        <end position="1158"/>
    </location>
</feature>
<evidence type="ECO:0000313" key="9">
    <source>
        <dbReference type="Proteomes" id="UP000694580"/>
    </source>
</evidence>
<feature type="compositionally biased region" description="Low complexity" evidence="5">
    <location>
        <begin position="1191"/>
        <end position="1204"/>
    </location>
</feature>
<evidence type="ECO:0000256" key="2">
    <source>
        <dbReference type="ARBA" id="ARBA00022553"/>
    </source>
</evidence>
<dbReference type="Pfam" id="PF21022">
    <property type="entry name" value="Rap-GAP_dimer"/>
    <property type="match status" value="1"/>
</dbReference>
<dbReference type="SMART" id="SM00228">
    <property type="entry name" value="PDZ"/>
    <property type="match status" value="1"/>
</dbReference>
<feature type="domain" description="Rap-GAP" evidence="6">
    <location>
        <begin position="577"/>
        <end position="794"/>
    </location>
</feature>
<name>A0AAY4EAF4_9TELE</name>
<dbReference type="Pfam" id="PF11881">
    <property type="entry name" value="SPAR_C"/>
    <property type="match status" value="1"/>
</dbReference>
<evidence type="ECO:0000256" key="4">
    <source>
        <dbReference type="SAM" id="Coils"/>
    </source>
</evidence>
<feature type="compositionally biased region" description="Polar residues" evidence="5">
    <location>
        <begin position="1079"/>
        <end position="1088"/>
    </location>
</feature>
<dbReference type="InterPro" id="IPR021818">
    <property type="entry name" value="SIPA1L_C"/>
</dbReference>
<dbReference type="SUPFAM" id="SSF50156">
    <property type="entry name" value="PDZ domain-like"/>
    <property type="match status" value="1"/>
</dbReference>
<evidence type="ECO:0000256" key="5">
    <source>
        <dbReference type="SAM" id="MobiDB-lite"/>
    </source>
</evidence>
<dbReference type="FunFam" id="3.40.50.11210:FF:000002">
    <property type="entry name" value="Signal-induced proliferation-associated 1-like protein 1"/>
    <property type="match status" value="1"/>
</dbReference>
<dbReference type="GO" id="GO:0005096">
    <property type="term" value="F:GTPase activator activity"/>
    <property type="evidence" value="ECO:0007669"/>
    <property type="project" value="UniProtKB-KW"/>
</dbReference>
<dbReference type="GO" id="GO:0005737">
    <property type="term" value="C:cytoplasm"/>
    <property type="evidence" value="ECO:0007669"/>
    <property type="project" value="TreeGrafter"/>
</dbReference>
<proteinExistence type="predicted"/>
<feature type="coiled-coil region" evidence="4">
    <location>
        <begin position="1522"/>
        <end position="1570"/>
    </location>
</feature>
<gene>
    <name evidence="8" type="primary">SIPA1L2</name>
</gene>
<dbReference type="InterPro" id="IPR050989">
    <property type="entry name" value="Rap1_Ran_GAP"/>
</dbReference>
<reference evidence="8 9" key="1">
    <citation type="submission" date="2020-06" db="EMBL/GenBank/DDBJ databases">
        <authorList>
            <consortium name="Wellcome Sanger Institute Data Sharing"/>
        </authorList>
    </citation>
    <scope>NUCLEOTIDE SEQUENCE [LARGE SCALE GENOMIC DNA]</scope>
</reference>
<keyword evidence="1" id="KW-0343">GTPase activation</keyword>
<dbReference type="Proteomes" id="UP000694580">
    <property type="component" value="Chromosome 8"/>
</dbReference>
<feature type="domain" description="PDZ" evidence="7">
    <location>
        <begin position="932"/>
        <end position="1008"/>
    </location>
</feature>
<keyword evidence="9" id="KW-1185">Reference proteome</keyword>
<feature type="region of interest" description="Disordered" evidence="5">
    <location>
        <begin position="44"/>
        <end position="69"/>
    </location>
</feature>
<reference evidence="8" key="3">
    <citation type="submission" date="2025-09" db="UniProtKB">
        <authorList>
            <consortium name="Ensembl"/>
        </authorList>
    </citation>
    <scope>IDENTIFICATION</scope>
</reference>
<organism evidence="8 9">
    <name type="scientific">Denticeps clupeoides</name>
    <name type="common">denticle herring</name>
    <dbReference type="NCBI Taxonomy" id="299321"/>
    <lineage>
        <taxon>Eukaryota</taxon>
        <taxon>Metazoa</taxon>
        <taxon>Chordata</taxon>
        <taxon>Craniata</taxon>
        <taxon>Vertebrata</taxon>
        <taxon>Euteleostomi</taxon>
        <taxon>Actinopterygii</taxon>
        <taxon>Neopterygii</taxon>
        <taxon>Teleostei</taxon>
        <taxon>Clupei</taxon>
        <taxon>Clupeiformes</taxon>
        <taxon>Denticipitoidei</taxon>
        <taxon>Denticipitidae</taxon>
        <taxon>Denticeps</taxon>
    </lineage>
</organism>
<dbReference type="Gene3D" id="2.30.42.10">
    <property type="match status" value="1"/>
</dbReference>
<dbReference type="Ensembl" id="ENSDCDT00010065187.1">
    <property type="protein sequence ID" value="ENSDCDP00010054600.1"/>
    <property type="gene ID" value="ENSDCDG00010031358.1"/>
</dbReference>
<dbReference type="SUPFAM" id="SSF111347">
    <property type="entry name" value="Rap/Ran-GAP"/>
    <property type="match status" value="1"/>
</dbReference>
<reference evidence="8" key="2">
    <citation type="submission" date="2025-08" db="UniProtKB">
        <authorList>
            <consortium name="Ensembl"/>
        </authorList>
    </citation>
    <scope>IDENTIFICATION</scope>
</reference>
<evidence type="ECO:0000259" key="7">
    <source>
        <dbReference type="PROSITE" id="PS50106"/>
    </source>
</evidence>
<feature type="region of interest" description="Disordered" evidence="5">
    <location>
        <begin position="1"/>
        <end position="26"/>
    </location>
</feature>
<keyword evidence="3 4" id="KW-0175">Coiled coil</keyword>
<dbReference type="CDD" id="cd06745">
    <property type="entry name" value="PDZ_SIPA1-like"/>
    <property type="match status" value="1"/>
</dbReference>
<evidence type="ECO:0000259" key="6">
    <source>
        <dbReference type="PROSITE" id="PS50085"/>
    </source>
</evidence>
<evidence type="ECO:0000313" key="8">
    <source>
        <dbReference type="Ensembl" id="ENSDCDP00010054600.1"/>
    </source>
</evidence>
<dbReference type="InterPro" id="IPR000331">
    <property type="entry name" value="Rap/Ran_GAP_dom"/>
</dbReference>
<dbReference type="GeneTree" id="ENSGT00940000157388"/>
<feature type="compositionally biased region" description="Low complexity" evidence="5">
    <location>
        <begin position="1377"/>
        <end position="1391"/>
    </location>
</feature>
<evidence type="ECO:0000256" key="1">
    <source>
        <dbReference type="ARBA" id="ARBA00022468"/>
    </source>
</evidence>
<feature type="region of interest" description="Disordered" evidence="5">
    <location>
        <begin position="346"/>
        <end position="383"/>
    </location>
</feature>
<sequence length="1586" mass="174372">QEAARPSPLENHPPAATGDGVDSSAIMQSEELFNRKLKVLNGSMGPPAASISGKPEGGGKTNGTPAMPKMGVRARVSDWPPKKEGWEGHVGPNYDSIALTFQNGQPIQNIDINEMEEPPLDPDYPETKYSLADILSHSPLKGLHPIRQRSNSDVTISDIDAEDIMDQNAVNPNTGASLHREYGSTSSIDRQGLSVDGFFTLLRGYRVDTLDHRSAPPLGFPELLCHDKSLSPSLQTAAQIARGEIVHLSGFDYVDNSLFFGQEREKSFMRRLKSDSSETSLFRKLRTIKSEHEGLRLSMEQEDRRTLSFQKCFAHYDVQSVLFNISEAVASRANLAQRKNTTTGASAASQYQVCGGSGGSPLGSREDLNPKENLDADEGDGKSNGLVLSCPHFRNEIGGEGERRISLSRANSTNYNVGGENCSFESSLSSHCTNAGVSVLEVPRENQPIHREKVKRYIIEHIDLGAYYYHKYFYGKEHQNYFGVDENLGPVAVSIRREKLDEGKEKEGMQYNYRITFRTSQLTALRGAILEDAVPSTARHGTARGLPLKEVLEYVVPELNIQCLRLALNSPKVPEQLLKLDEQGLSFQHKVGILYCKAGQSTEEEMYNNESADPPLDEFLDLLGQRVRLKGFTKYRAQLDNKTDSTGTHSLYTTYKDYELMFHVSTLLPYTPNNRQQLLRKRHIGNDIVTIVFQEPGALPFTPKNIRSHFQHVFVIVKVHNPCTENVCYSVAVSRSKDVPPFGPPIPKGVTFPKSAVFRDFLLAKVINGENAAHKSEKFRAMATRTRQEYLKDLAENFVSTATVDSALKFSFITLGAKKKERAKPRKDAHVHSAGAITWSVVARDFGQSADVTCLLAISNEFIVLVEEESKNVVFNCSCRDVIGWTSSTSSMKVFYERGECIMFSVQENCCEDVRETVQRLQMVTRGCETSEMTLRRNSLGQLGFHVNFEGIVADVEPFGFAWKAGLRQGSRLVEICKVAVATLTHEQMIDLLRTSVTVKVVIIQPHEDGTPRRGCSELYRIPMVEYKLDSEGTPCEYKTPFRRNTTWHRVPAAGGQPLSRGSPTQGPERVQCQPHLQHAQSGIPRSTSFDRKLPDGSSSPSNQSSSSDPGPCGSATWAHQPGYGGEKNCSSHSSSNTLSSNASSSNSDEKHFGSDDLMDPEILGLTYIKGASTDSGIDTAPCIPPPPTGPAGLSGASGPSPVSCSRAALQGRGAEQGHPWVSEDGTPLEDEHGKIYLPQGYAAALAAGHVTEGSMGDLNEVSSHSSGSHHSGSPLPHSSRFSDSPEPSRSTGGPGPSHEGPSQSYWKEVDDRPNPEEIPSLSEYWASVCLHILFPSLSLSLSLSLFLPISPQMSTAGSPSPRRSLYRTLSDESVCSSNRKGSSYGSSRSSMLDQALPSDILFSSTPPYHSTLPPRMGLSHPASNLRNDFWFSDGSLADRAKFTDPGLMPLPDAVTDLDWSHLVDAARAFEDQRVASFCTMTDLQRAEALQISEELSRRVVAAQGAALDSGDPSSATLTGKVNQLEVILRQLQHDLRKEKEDKAILQVEVQHLRQDNIRLQEESQSAAAQLRKFTEWFLHTIDKKP</sequence>
<dbReference type="InterPro" id="IPR001478">
    <property type="entry name" value="PDZ"/>
</dbReference>
<dbReference type="Gene3D" id="3.40.50.11210">
    <property type="entry name" value="Rap/Ran-GAP"/>
    <property type="match status" value="1"/>
</dbReference>
<feature type="region of interest" description="Disordered" evidence="5">
    <location>
        <begin position="1178"/>
        <end position="1233"/>
    </location>
</feature>
<protein>
    <recommendedName>
        <fullName evidence="10">Signal induced proliferation associated 1 like 2</fullName>
    </recommendedName>
</protein>
<evidence type="ECO:0008006" key="10">
    <source>
        <dbReference type="Google" id="ProtNLM"/>
    </source>
</evidence>
<evidence type="ECO:0000256" key="3">
    <source>
        <dbReference type="ARBA" id="ARBA00023054"/>
    </source>
</evidence>
<dbReference type="PANTHER" id="PTHR15711">
    <property type="entry name" value="RAP GTPASE-ACTIVATING PROTEIN"/>
    <property type="match status" value="1"/>
</dbReference>